<evidence type="ECO:0000313" key="9">
    <source>
        <dbReference type="Proteomes" id="UP000009296"/>
    </source>
</evidence>
<dbReference type="Proteomes" id="UP000009296">
    <property type="component" value="Chromosome"/>
</dbReference>
<dbReference type="InterPro" id="IPR004107">
    <property type="entry name" value="Integrase_SAM-like_N"/>
</dbReference>
<accession>F8AKN7</accession>
<dbReference type="GO" id="GO:0006310">
    <property type="term" value="P:DNA recombination"/>
    <property type="evidence" value="ECO:0007669"/>
    <property type="project" value="UniProtKB-KW"/>
</dbReference>
<dbReference type="InterPro" id="IPR002104">
    <property type="entry name" value="Integrase_catalytic"/>
</dbReference>
<dbReference type="PROSITE" id="PS51898">
    <property type="entry name" value="TYR_RECOMBINASE"/>
    <property type="match status" value="1"/>
</dbReference>
<dbReference type="InterPro" id="IPR010998">
    <property type="entry name" value="Integrase_recombinase_N"/>
</dbReference>
<dbReference type="InterPro" id="IPR050090">
    <property type="entry name" value="Tyrosine_recombinase_XerCD"/>
</dbReference>
<dbReference type="GO" id="GO:0003677">
    <property type="term" value="F:DNA binding"/>
    <property type="evidence" value="ECO:0007669"/>
    <property type="project" value="UniProtKB-UniRule"/>
</dbReference>
<dbReference type="InterPro" id="IPR044068">
    <property type="entry name" value="CB"/>
</dbReference>
<dbReference type="PROSITE" id="PS51900">
    <property type="entry name" value="CB"/>
    <property type="match status" value="1"/>
</dbReference>
<keyword evidence="3 5" id="KW-0238">DNA-binding</keyword>
<dbReference type="InterPro" id="IPR013762">
    <property type="entry name" value="Integrase-like_cat_sf"/>
</dbReference>
<dbReference type="PANTHER" id="PTHR30349">
    <property type="entry name" value="PHAGE INTEGRASE-RELATED"/>
    <property type="match status" value="1"/>
</dbReference>
<dbReference type="STRING" id="647113.Metok_0382"/>
<dbReference type="Pfam" id="PF00589">
    <property type="entry name" value="Phage_integrase"/>
    <property type="match status" value="1"/>
</dbReference>
<sequence>MNEVSKELVRKYLDFHSSKSKETLKRYRSSLHIFMEFFPDKSWDDITVDDAIFFYNSYLSKVSKDTVVKRLKDVSRFLDWCVEYKYILQNNIKLYVKSLKLQNNGRDISLNEEEVNILLSNIKDYLYYVYTLFILTTGVRISEFKNITMNDIHLEDRLVYIRGGKGNKDRMVFICDELYPFLSNYIKHREMLNPKTDKLVNKNGYKLSEGHICEYRDYLREVSKGLSVKVTPHVLRHTFGTLACKHGMNLQVLSKLMGHSSMAITSKYLHPDRDTMKNDLNKTMSRIFKDL</sequence>
<proteinExistence type="inferred from homology"/>
<evidence type="ECO:0000256" key="5">
    <source>
        <dbReference type="PROSITE-ProRule" id="PRU01248"/>
    </source>
</evidence>
<dbReference type="EMBL" id="CP002792">
    <property type="protein sequence ID" value="AEH06370.1"/>
    <property type="molecule type" value="Genomic_DNA"/>
</dbReference>
<organism evidence="8 9">
    <name type="scientific">Methanothermococcus okinawensis (strain DSM 14208 / JCM 11175 / IH1)</name>
    <dbReference type="NCBI Taxonomy" id="647113"/>
    <lineage>
        <taxon>Archaea</taxon>
        <taxon>Methanobacteriati</taxon>
        <taxon>Methanobacteriota</taxon>
        <taxon>Methanomada group</taxon>
        <taxon>Methanococci</taxon>
        <taxon>Methanococcales</taxon>
        <taxon>Methanococcaceae</taxon>
        <taxon>Methanothermococcus</taxon>
    </lineage>
</organism>
<evidence type="ECO:0000313" key="8">
    <source>
        <dbReference type="EMBL" id="AEH06370.1"/>
    </source>
</evidence>
<evidence type="ECO:0000259" key="7">
    <source>
        <dbReference type="PROSITE" id="PS51900"/>
    </source>
</evidence>
<keyword evidence="9" id="KW-1185">Reference proteome</keyword>
<protein>
    <submittedName>
        <fullName evidence="8">Integrase family protein</fullName>
    </submittedName>
</protein>
<dbReference type="AlphaFoldDB" id="F8AKN7"/>
<keyword evidence="4" id="KW-0233">DNA recombination</keyword>
<dbReference type="Gene3D" id="1.10.443.10">
    <property type="entry name" value="Intergrase catalytic core"/>
    <property type="match status" value="1"/>
</dbReference>
<evidence type="ECO:0000256" key="3">
    <source>
        <dbReference type="ARBA" id="ARBA00023125"/>
    </source>
</evidence>
<dbReference type="InterPro" id="IPR011010">
    <property type="entry name" value="DNA_brk_join_enz"/>
</dbReference>
<dbReference type="eggNOG" id="arCOG01241">
    <property type="taxonomic scope" value="Archaea"/>
</dbReference>
<dbReference type="GO" id="GO:0015074">
    <property type="term" value="P:DNA integration"/>
    <property type="evidence" value="ECO:0007669"/>
    <property type="project" value="UniProtKB-KW"/>
</dbReference>
<dbReference type="CDD" id="cd00397">
    <property type="entry name" value="DNA_BRE_C"/>
    <property type="match status" value="1"/>
</dbReference>
<feature type="domain" description="Core-binding (CB)" evidence="7">
    <location>
        <begin position="3"/>
        <end position="82"/>
    </location>
</feature>
<evidence type="ECO:0000256" key="2">
    <source>
        <dbReference type="ARBA" id="ARBA00022908"/>
    </source>
</evidence>
<dbReference type="PANTHER" id="PTHR30349:SF64">
    <property type="entry name" value="PROPHAGE INTEGRASE INTD-RELATED"/>
    <property type="match status" value="1"/>
</dbReference>
<dbReference type="GeneID" id="10772505"/>
<comment type="similarity">
    <text evidence="1">Belongs to the 'phage' integrase family.</text>
</comment>
<name>F8AKN7_METOI</name>
<evidence type="ECO:0000259" key="6">
    <source>
        <dbReference type="PROSITE" id="PS51898"/>
    </source>
</evidence>
<dbReference type="Pfam" id="PF02899">
    <property type="entry name" value="Phage_int_SAM_1"/>
    <property type="match status" value="1"/>
</dbReference>
<dbReference type="SUPFAM" id="SSF56349">
    <property type="entry name" value="DNA breaking-rejoining enzymes"/>
    <property type="match status" value="1"/>
</dbReference>
<keyword evidence="2" id="KW-0229">DNA integration</keyword>
<dbReference type="RefSeq" id="WP_013866556.1">
    <property type="nucleotide sequence ID" value="NC_015636.1"/>
</dbReference>
<evidence type="ECO:0000256" key="1">
    <source>
        <dbReference type="ARBA" id="ARBA00008857"/>
    </source>
</evidence>
<dbReference type="KEGG" id="mok:Metok_0382"/>
<dbReference type="OrthoDB" id="142231at2157"/>
<dbReference type="HOGENOM" id="CLU_027562_9_2_2"/>
<evidence type="ECO:0000256" key="4">
    <source>
        <dbReference type="ARBA" id="ARBA00023172"/>
    </source>
</evidence>
<dbReference type="Gene3D" id="1.10.150.130">
    <property type="match status" value="1"/>
</dbReference>
<feature type="domain" description="Tyr recombinase" evidence="6">
    <location>
        <begin position="105"/>
        <end position="281"/>
    </location>
</feature>
<gene>
    <name evidence="8" type="ordered locus">Metok_0382</name>
</gene>
<reference evidence="8" key="1">
    <citation type="submission" date="2011-05" db="EMBL/GenBank/DDBJ databases">
        <title>Complete sequence of chromosome of Methanothermococcus okinawensis IH1.</title>
        <authorList>
            <consortium name="US DOE Joint Genome Institute"/>
            <person name="Lucas S."/>
            <person name="Han J."/>
            <person name="Lapidus A."/>
            <person name="Cheng J.-F."/>
            <person name="Goodwin L."/>
            <person name="Pitluck S."/>
            <person name="Peters L."/>
            <person name="Mikhailova N."/>
            <person name="Held B."/>
            <person name="Han C."/>
            <person name="Tapia R."/>
            <person name="Land M."/>
            <person name="Hauser L."/>
            <person name="Kyrpides N."/>
            <person name="Ivanova N."/>
            <person name="Pagani I."/>
            <person name="Sieprawska-Lupa M."/>
            <person name="Takai K."/>
            <person name="Miyazaki J."/>
            <person name="Whitman W."/>
            <person name="Woyke T."/>
        </authorList>
    </citation>
    <scope>NUCLEOTIDE SEQUENCE [LARGE SCALE GENOMIC DNA]</scope>
    <source>
        <strain evidence="8">IH1</strain>
    </source>
</reference>